<dbReference type="InterPro" id="IPR001296">
    <property type="entry name" value="Glyco_trans_1"/>
</dbReference>
<evidence type="ECO:0000259" key="1">
    <source>
        <dbReference type="Pfam" id="PF00534"/>
    </source>
</evidence>
<feature type="domain" description="Glycosyltransferase subfamily 4-like N-terminal" evidence="2">
    <location>
        <begin position="96"/>
        <end position="216"/>
    </location>
</feature>
<dbReference type="Pfam" id="PF13439">
    <property type="entry name" value="Glyco_transf_4"/>
    <property type="match status" value="1"/>
</dbReference>
<keyword evidence="3" id="KW-0328">Glycosyltransferase</keyword>
<evidence type="ECO:0000313" key="3">
    <source>
        <dbReference type="EMBL" id="CUO75160.1"/>
    </source>
</evidence>
<gene>
    <name evidence="3" type="primary">mshA_4</name>
    <name evidence="3" type="ORF">ERS852397_02715</name>
</gene>
<proteinExistence type="predicted"/>
<feature type="domain" description="Glycosyl transferase family 1" evidence="1">
    <location>
        <begin position="230"/>
        <end position="387"/>
    </location>
</feature>
<name>A0A174HQ02_9BACE</name>
<reference evidence="3 4" key="1">
    <citation type="submission" date="2015-09" db="EMBL/GenBank/DDBJ databases">
        <authorList>
            <consortium name="Pathogen Informatics"/>
        </authorList>
    </citation>
    <scope>NUCLEOTIDE SEQUENCE [LARGE SCALE GENOMIC DNA]</scope>
    <source>
        <strain evidence="3 4">2789STDY5608840</strain>
    </source>
</reference>
<dbReference type="AlphaFoldDB" id="A0A174HQ02"/>
<dbReference type="EMBL" id="CYZH01000015">
    <property type="protein sequence ID" value="CUO75160.1"/>
    <property type="molecule type" value="Genomic_DNA"/>
</dbReference>
<dbReference type="Pfam" id="PF00534">
    <property type="entry name" value="Glycos_transf_1"/>
    <property type="match status" value="1"/>
</dbReference>
<protein>
    <submittedName>
        <fullName evidence="3">Group 1 glycosyl transferase</fullName>
        <ecNumber evidence="3">2.4.1.250</ecNumber>
    </submittedName>
</protein>
<dbReference type="STRING" id="338188.ERS852397_02715"/>
<dbReference type="PANTHER" id="PTHR12526:SF637">
    <property type="entry name" value="GLYCOSYLTRANSFERASE EPSF-RELATED"/>
    <property type="match status" value="1"/>
</dbReference>
<dbReference type="InterPro" id="IPR028098">
    <property type="entry name" value="Glyco_trans_4-like_N"/>
</dbReference>
<dbReference type="EC" id="2.4.1.250" evidence="3"/>
<dbReference type="RefSeq" id="WP_022274786.1">
    <property type="nucleotide sequence ID" value="NZ_CABIXA010000015.1"/>
</dbReference>
<dbReference type="GO" id="GO:0102710">
    <property type="term" value="F:D-inositol-3-phosphate glycosyltransferase activity"/>
    <property type="evidence" value="ECO:0007669"/>
    <property type="project" value="UniProtKB-EC"/>
</dbReference>
<organism evidence="3 4">
    <name type="scientific">Bacteroides finegoldii</name>
    <dbReference type="NCBI Taxonomy" id="338188"/>
    <lineage>
        <taxon>Bacteria</taxon>
        <taxon>Pseudomonadati</taxon>
        <taxon>Bacteroidota</taxon>
        <taxon>Bacteroidia</taxon>
        <taxon>Bacteroidales</taxon>
        <taxon>Bacteroidaceae</taxon>
        <taxon>Bacteroides</taxon>
    </lineage>
</organism>
<dbReference type="Proteomes" id="UP000095517">
    <property type="component" value="Unassembled WGS sequence"/>
</dbReference>
<keyword evidence="3" id="KW-0808">Transferase</keyword>
<accession>A0A174HQ02</accession>
<evidence type="ECO:0000259" key="2">
    <source>
        <dbReference type="Pfam" id="PF13439"/>
    </source>
</evidence>
<dbReference type="SUPFAM" id="SSF53756">
    <property type="entry name" value="UDP-Glycosyltransferase/glycogen phosphorylase"/>
    <property type="match status" value="1"/>
</dbReference>
<sequence length="421" mass="47436">MRVLIINTSERMGGAAIAANRLMESLNGTGIDTGMLVLHKTSHSDKVHTVGKSWQRKFTFIWERLIIWANNLFSRKNLFRVSIANTGFDVTRLPVFKEADIIHLHWINQGMLSLHNIQQVITSGKPVVWTMHDMWECTSICHYSYSCESFKNECGNCHFLRFPGNNDLSHRVFKKKQSILSPARINIVTVSNWLASQVRQSTLLKGKPVTVIPNTLSLSNFRILNKVECRQALSLPDKRIIVFGAARIDDPIKGFPTLMEAIRLLIRRKDFRSKELHLLLFGRIKYPLQVLPSIPVSHTYMGWVSQAEELSQIYSAADVAVSASLYETFGQTLIEAQSCGCLPVSFGNSGQADIIRHKENGYLADYQSAESLADGIKWGLTEGKERVSPEAMRNEVMTKYSGKVVAGQYINLYTSLLASKL</sequence>
<dbReference type="PANTHER" id="PTHR12526">
    <property type="entry name" value="GLYCOSYLTRANSFERASE"/>
    <property type="match status" value="1"/>
</dbReference>
<evidence type="ECO:0000313" key="4">
    <source>
        <dbReference type="Proteomes" id="UP000095517"/>
    </source>
</evidence>
<dbReference type="Gene3D" id="3.40.50.2000">
    <property type="entry name" value="Glycogen Phosphorylase B"/>
    <property type="match status" value="2"/>
</dbReference>